<dbReference type="InterPro" id="IPR036737">
    <property type="entry name" value="OmpA-like_sf"/>
</dbReference>
<dbReference type="SUPFAM" id="SSF56954">
    <property type="entry name" value="Outer membrane efflux proteins (OEP)"/>
    <property type="match status" value="1"/>
</dbReference>
<evidence type="ECO:0000256" key="8">
    <source>
        <dbReference type="PROSITE-ProRule" id="PRU00473"/>
    </source>
</evidence>
<evidence type="ECO:0000256" key="1">
    <source>
        <dbReference type="ARBA" id="ARBA00004442"/>
    </source>
</evidence>
<dbReference type="InterPro" id="IPR028974">
    <property type="entry name" value="TSP_type-3_rpt"/>
</dbReference>
<dbReference type="PROSITE" id="PS51123">
    <property type="entry name" value="OMPA_2"/>
    <property type="match status" value="1"/>
</dbReference>
<evidence type="ECO:0000256" key="9">
    <source>
        <dbReference type="SAM" id="SignalP"/>
    </source>
</evidence>
<protein>
    <submittedName>
        <fullName evidence="11">TolC family outer membrane protein</fullName>
    </submittedName>
</protein>
<evidence type="ECO:0000256" key="7">
    <source>
        <dbReference type="ARBA" id="ARBA00023237"/>
    </source>
</evidence>
<dbReference type="CDD" id="cd07185">
    <property type="entry name" value="OmpA_C-like"/>
    <property type="match status" value="1"/>
</dbReference>
<keyword evidence="12" id="KW-1185">Reference proteome</keyword>
<dbReference type="Gene3D" id="3.30.1330.60">
    <property type="entry name" value="OmpA-like domain"/>
    <property type="match status" value="1"/>
</dbReference>
<evidence type="ECO:0000313" key="11">
    <source>
        <dbReference type="EMBL" id="MCV2884532.1"/>
    </source>
</evidence>
<evidence type="ECO:0000256" key="3">
    <source>
        <dbReference type="ARBA" id="ARBA00022448"/>
    </source>
</evidence>
<reference evidence="11 12" key="1">
    <citation type="submission" date="2022-10" db="EMBL/GenBank/DDBJ databases">
        <title>Aestuariibacter sp. AA17 isolated from Montipora capitata coral fragment.</title>
        <authorList>
            <person name="Emsley S.A."/>
            <person name="Pfannmuller K.M."/>
            <person name="Loughran R.M."/>
            <person name="Shlafstein M."/>
            <person name="Papke E."/>
            <person name="Saw J.H."/>
            <person name="Ushijima B."/>
            <person name="Videau P."/>
        </authorList>
    </citation>
    <scope>NUCLEOTIDE SEQUENCE [LARGE SCALE GENOMIC DNA]</scope>
    <source>
        <strain evidence="11 12">AA17</strain>
    </source>
</reference>
<dbReference type="Pfam" id="PF02321">
    <property type="entry name" value="OEP"/>
    <property type="match status" value="2"/>
</dbReference>
<feature type="domain" description="OmpA-like" evidence="10">
    <location>
        <begin position="540"/>
        <end position="658"/>
    </location>
</feature>
<feature type="chain" id="PRO_5046232119" evidence="9">
    <location>
        <begin position="22"/>
        <end position="666"/>
    </location>
</feature>
<name>A0ABT3A767_9ALTE</name>
<dbReference type="InterPro" id="IPR006665">
    <property type="entry name" value="OmpA-like"/>
</dbReference>
<evidence type="ECO:0000313" key="12">
    <source>
        <dbReference type="Proteomes" id="UP001652504"/>
    </source>
</evidence>
<keyword evidence="3" id="KW-0813">Transport</keyword>
<feature type="signal peptide" evidence="9">
    <location>
        <begin position="1"/>
        <end position="21"/>
    </location>
</feature>
<dbReference type="InterPro" id="IPR051906">
    <property type="entry name" value="TolC-like"/>
</dbReference>
<proteinExistence type="inferred from homology"/>
<dbReference type="RefSeq" id="WP_263711815.1">
    <property type="nucleotide sequence ID" value="NZ_JAOWKX010000003.1"/>
</dbReference>
<keyword evidence="5" id="KW-0812">Transmembrane</keyword>
<evidence type="ECO:0000259" key="10">
    <source>
        <dbReference type="PROSITE" id="PS51123"/>
    </source>
</evidence>
<dbReference type="InterPro" id="IPR010130">
    <property type="entry name" value="T1SS_OMP_TolC"/>
</dbReference>
<accession>A0ABT3A767</accession>
<dbReference type="SUPFAM" id="SSF103088">
    <property type="entry name" value="OmpA-like"/>
    <property type="match status" value="1"/>
</dbReference>
<dbReference type="InterPro" id="IPR003423">
    <property type="entry name" value="OMP_efflux"/>
</dbReference>
<gene>
    <name evidence="11" type="ORF">OE749_07485</name>
</gene>
<evidence type="ECO:0000256" key="2">
    <source>
        <dbReference type="ARBA" id="ARBA00007613"/>
    </source>
</evidence>
<keyword evidence="6 8" id="KW-0472">Membrane</keyword>
<keyword evidence="4" id="KW-1134">Transmembrane beta strand</keyword>
<dbReference type="Gene3D" id="1.20.1600.10">
    <property type="entry name" value="Outer membrane efflux proteins (OEP)"/>
    <property type="match status" value="1"/>
</dbReference>
<sequence>MPSQQRIACFFAMFLSANAPATQDVIEIHSAHEAVAKSLLHSPDVGLAYQQFLISTHDVNIARGGYFPQLDGLIRSGYEYRNLNTNESYRLNRAELNLTQLLYDGARTRKNVRQFEQAQVVRLYEFFSEAQTIALDTALAYTDIAMFRELLALAEDNLLTHIDVFKQVEESVQAGVARGADLEQITGRLSLSESNVITEISNLHDVTARFIRLTGAIPGKDLSPIEFNDQPKLASISNTLTVAYTHNPTFLASLYNIDAQKLQLESEKGNYYPRLEFVAGYSAQDRDLQGEDNTLKEGNVALQLSYNFYRGGSDKATVKQAAERVMFAQEQRDKACVDMRQTIQIAFNDIEKIGQQLPPLNDHKMSSSRVKTAYMDQFNIGQRTLLDVLDSENEFFQASRAYIEAIYAQKKAQLRLMAETGQLLPYFDAHQNQWPNPSELSAEHMQYDPDSVCPAISASAATEPYSRVFNDDDNDGITNPWDECADTPEATTVDARGCPVESENPWSTRLHDTDVKDALVQIADTGNSDDASEVYKGLTNLPMHTLQRVDVNFARYHQTGTLKQSKVARALGAYLANNPDIGVIIHGHSSLRGKAHYNLALSMKRAESLADYLEDTFNVSNERITVFGHGEKQPLMNKQTKQANTLNRRIEIELVPANLMTTLALE</sequence>
<evidence type="ECO:0000256" key="4">
    <source>
        <dbReference type="ARBA" id="ARBA00022452"/>
    </source>
</evidence>
<evidence type="ECO:0000256" key="6">
    <source>
        <dbReference type="ARBA" id="ARBA00023136"/>
    </source>
</evidence>
<dbReference type="Proteomes" id="UP001652504">
    <property type="component" value="Unassembled WGS sequence"/>
</dbReference>
<dbReference type="Pfam" id="PF00691">
    <property type="entry name" value="OmpA"/>
    <property type="match status" value="1"/>
</dbReference>
<comment type="caution">
    <text evidence="11">The sequence shown here is derived from an EMBL/GenBank/DDBJ whole genome shotgun (WGS) entry which is preliminary data.</text>
</comment>
<dbReference type="PANTHER" id="PTHR30026">
    <property type="entry name" value="OUTER MEMBRANE PROTEIN TOLC"/>
    <property type="match status" value="1"/>
</dbReference>
<comment type="subcellular location">
    <subcellularLocation>
        <location evidence="1">Cell outer membrane</location>
    </subcellularLocation>
</comment>
<evidence type="ECO:0000256" key="5">
    <source>
        <dbReference type="ARBA" id="ARBA00022692"/>
    </source>
</evidence>
<dbReference type="PANTHER" id="PTHR30026:SF22">
    <property type="entry name" value="OUTER MEMBRANE EFFLUX PROTEIN"/>
    <property type="match status" value="1"/>
</dbReference>
<keyword evidence="9" id="KW-0732">Signal</keyword>
<comment type="similarity">
    <text evidence="2">Belongs to the outer membrane factor (OMF) (TC 1.B.17) family.</text>
</comment>
<organism evidence="11 12">
    <name type="scientific">Fluctibacter corallii</name>
    <dbReference type="NCBI Taxonomy" id="2984329"/>
    <lineage>
        <taxon>Bacteria</taxon>
        <taxon>Pseudomonadati</taxon>
        <taxon>Pseudomonadota</taxon>
        <taxon>Gammaproteobacteria</taxon>
        <taxon>Alteromonadales</taxon>
        <taxon>Alteromonadaceae</taxon>
        <taxon>Fluctibacter</taxon>
    </lineage>
</organism>
<dbReference type="PRINTS" id="PR01021">
    <property type="entry name" value="OMPADOMAIN"/>
</dbReference>
<keyword evidence="7" id="KW-0998">Cell outer membrane</keyword>
<dbReference type="InterPro" id="IPR006664">
    <property type="entry name" value="OMP_bac"/>
</dbReference>
<dbReference type="NCBIfam" id="TIGR01844">
    <property type="entry name" value="type_I_sec_TolC"/>
    <property type="match status" value="1"/>
</dbReference>
<dbReference type="EMBL" id="JAOWKX010000003">
    <property type="protein sequence ID" value="MCV2884532.1"/>
    <property type="molecule type" value="Genomic_DNA"/>
</dbReference>
<dbReference type="SUPFAM" id="SSF103647">
    <property type="entry name" value="TSP type-3 repeat"/>
    <property type="match status" value="1"/>
</dbReference>